<dbReference type="PANTHER" id="PTHR19959:SF119">
    <property type="entry name" value="FUNGAL LIPASE-LIKE DOMAIN-CONTAINING PROTEIN"/>
    <property type="match status" value="1"/>
</dbReference>
<dbReference type="EMBL" id="LFIV01000077">
    <property type="protein sequence ID" value="KZL71199.1"/>
    <property type="molecule type" value="Genomic_DNA"/>
</dbReference>
<gene>
    <name evidence="3" type="ORF">CT0861_08436</name>
</gene>
<dbReference type="AlphaFoldDB" id="A0A166STX8"/>
<evidence type="ECO:0000259" key="2">
    <source>
        <dbReference type="Pfam" id="PF12770"/>
    </source>
</evidence>
<feature type="region of interest" description="Disordered" evidence="1">
    <location>
        <begin position="218"/>
        <end position="242"/>
    </location>
</feature>
<proteinExistence type="predicted"/>
<comment type="caution">
    <text evidence="3">The sequence shown here is derived from an EMBL/GenBank/DDBJ whole genome shotgun (WGS) entry which is preliminary data.</text>
</comment>
<dbReference type="Pfam" id="PF12770">
    <property type="entry name" value="CHAT"/>
    <property type="match status" value="1"/>
</dbReference>
<evidence type="ECO:0000256" key="1">
    <source>
        <dbReference type="SAM" id="MobiDB-lite"/>
    </source>
</evidence>
<sequence length="1183" mass="131256">MGAPGGLSLPRKTSPARPAEPQVLARTRREVTHSNTPKAPYLTFTLGPGLLERLVIKIWSNDQGLLNEDLISDGPNHISHTGFALGILQETDQLNQPDGQNLYIFQRNVRESSSTRCYTNEWNIGIPAEEDDCTNEVDGWIESLEQAEGMEVGVFALSQSHGWVNVVWKMEIHLYSNDRTESQCAVLPDDCLFDGDQDQANIRRNPRHSSTTRLLEHREATELQRQASISTSENHPSRAAATSSNLPTQILYSIMYNNALAEAEQAIRDARAAIEATPDNYPDRIGLLGRLVVRLGERYMRKGAMEDLEEAIRISRQAIGIIPSEHPYRLSLLSNLGRLLGYKHSRTNAMSDLDEAIQVVRQAIDASSNGHPDWVIMLHNLGIQLHSRFTRTGVMSDLEESISLARQALKATPHNHSNRYARLSNLSIRISDRFLLTGAMLDLEESIEIARQALEATPDDHIDRVGAFNNLANRLGERWSRNGAISDLKEAVGLSRQAVEACPSESPMRASMLNNLAHRQNELFSHTRATADVEEAVSIAKQAVDAATNNHMERARTLHTLGYQLSARYSHTGTAADLEEAIKFIRQAVQSTPNDHPDRVKGVNILGFLLYQRFLRTASMADLLECTSFFVEGLHCETSAISIRIVAGQQLLGMSNITQCDQCMYDIAQTTVNLIPLSTPPSLVSAEKKYFLSGVAGVACDAAAVTLQAGQGPTAAIQLLEVGRGVIASSLQDLRTDLSLLQEQYPDMARSFDELRQQLDAPTSRDTLVLAETPSDLSERVAADRRHKASRDMAILLDKIRNKHGFERFLLPATEAEIRRAADFGPIVILNVSKHRCDALLIEPSRVRTLELRDLSKEDIIERTSDCSSINTLEWLWDVVVGPVLEALGFTDIPPADSWPRVWWIPTGLLSKFPLHAAGYHTQPGNKTALDRVVSSYSSSMKAITHTRQQRTMDLKPESTGCAVLLSMANTPGESSLEYAAEEVSVVENLCVKMGLSTLQPRPNHAETLSALENCKVFHFAGHGSTHIDPLQSKLCLEDWKHHPLTVSSLLETQISSASPFLAFLSACGTGQNREEKSADEGIHLTSAFQLAGFRHVIGTLWEVDDKMCVDMARMTYDFMGDKKMEDASVSGGLHHAARTLRDQWVDEELNIGREGRRKRDIILCDNLTSSRLSWVPYVHYGV</sequence>
<dbReference type="InterPro" id="IPR024983">
    <property type="entry name" value="CHAT_dom"/>
</dbReference>
<keyword evidence="4" id="KW-1185">Reference proteome</keyword>
<dbReference type="Gene3D" id="1.25.40.10">
    <property type="entry name" value="Tetratricopeptide repeat domain"/>
    <property type="match status" value="2"/>
</dbReference>
<dbReference type="SUPFAM" id="SSF48452">
    <property type="entry name" value="TPR-like"/>
    <property type="match status" value="2"/>
</dbReference>
<feature type="domain" description="CHAT" evidence="2">
    <location>
        <begin position="872"/>
        <end position="1182"/>
    </location>
</feature>
<dbReference type="PANTHER" id="PTHR19959">
    <property type="entry name" value="KINESIN LIGHT CHAIN"/>
    <property type="match status" value="1"/>
</dbReference>
<name>A0A166STX8_9PEZI</name>
<dbReference type="InterPro" id="IPR011990">
    <property type="entry name" value="TPR-like_helical_dom_sf"/>
</dbReference>
<feature type="region of interest" description="Disordered" evidence="1">
    <location>
        <begin position="1"/>
        <end position="36"/>
    </location>
</feature>
<organism evidence="3 4">
    <name type="scientific">Colletotrichum tofieldiae</name>
    <dbReference type="NCBI Taxonomy" id="708197"/>
    <lineage>
        <taxon>Eukaryota</taxon>
        <taxon>Fungi</taxon>
        <taxon>Dikarya</taxon>
        <taxon>Ascomycota</taxon>
        <taxon>Pezizomycotina</taxon>
        <taxon>Sordariomycetes</taxon>
        <taxon>Hypocreomycetidae</taxon>
        <taxon>Glomerellales</taxon>
        <taxon>Glomerellaceae</taxon>
        <taxon>Colletotrichum</taxon>
        <taxon>Colletotrichum spaethianum species complex</taxon>
    </lineage>
</organism>
<accession>A0A166STX8</accession>
<evidence type="ECO:0000313" key="3">
    <source>
        <dbReference type="EMBL" id="KZL71199.1"/>
    </source>
</evidence>
<dbReference type="Proteomes" id="UP000076552">
    <property type="component" value="Unassembled WGS sequence"/>
</dbReference>
<evidence type="ECO:0000313" key="4">
    <source>
        <dbReference type="Proteomes" id="UP000076552"/>
    </source>
</evidence>
<reference evidence="3 4" key="1">
    <citation type="submission" date="2015-06" db="EMBL/GenBank/DDBJ databases">
        <title>Survival trade-offs in plant roots during colonization by closely related pathogenic and mutualistic fungi.</title>
        <authorList>
            <person name="Hacquard S."/>
            <person name="Kracher B."/>
            <person name="Hiruma K."/>
            <person name="Weinman A."/>
            <person name="Muench P."/>
            <person name="Garrido Oter R."/>
            <person name="Ver Loren van Themaat E."/>
            <person name="Dallerey J.-F."/>
            <person name="Damm U."/>
            <person name="Henrissat B."/>
            <person name="Lespinet O."/>
            <person name="Thon M."/>
            <person name="Kemen E."/>
            <person name="McHardy A.C."/>
            <person name="Schulze-Lefert P."/>
            <person name="O'Connell R.J."/>
        </authorList>
    </citation>
    <scope>NUCLEOTIDE SEQUENCE [LARGE SCALE GENOMIC DNA]</scope>
    <source>
        <strain evidence="3 4">0861</strain>
    </source>
</reference>
<protein>
    <submittedName>
        <fullName evidence="3">TPR domain-containing protein</fullName>
    </submittedName>
</protein>
<feature type="compositionally biased region" description="Polar residues" evidence="1">
    <location>
        <begin position="223"/>
        <end position="242"/>
    </location>
</feature>